<organism evidence="1 2">
    <name type="scientific">Hibiscus sabdariffa</name>
    <name type="common">roselle</name>
    <dbReference type="NCBI Taxonomy" id="183260"/>
    <lineage>
        <taxon>Eukaryota</taxon>
        <taxon>Viridiplantae</taxon>
        <taxon>Streptophyta</taxon>
        <taxon>Embryophyta</taxon>
        <taxon>Tracheophyta</taxon>
        <taxon>Spermatophyta</taxon>
        <taxon>Magnoliopsida</taxon>
        <taxon>eudicotyledons</taxon>
        <taxon>Gunneridae</taxon>
        <taxon>Pentapetalae</taxon>
        <taxon>rosids</taxon>
        <taxon>malvids</taxon>
        <taxon>Malvales</taxon>
        <taxon>Malvaceae</taxon>
        <taxon>Malvoideae</taxon>
        <taxon>Hibiscus</taxon>
    </lineage>
</organism>
<keyword evidence="2" id="KW-1185">Reference proteome</keyword>
<dbReference type="EMBL" id="JBBPBN010000017">
    <property type="protein sequence ID" value="KAK9019597.1"/>
    <property type="molecule type" value="Genomic_DNA"/>
</dbReference>
<name>A0ABR2S3V6_9ROSI</name>
<comment type="caution">
    <text evidence="1">The sequence shown here is derived from an EMBL/GenBank/DDBJ whole genome shotgun (WGS) entry which is preliminary data.</text>
</comment>
<dbReference type="Proteomes" id="UP001396334">
    <property type="component" value="Unassembled WGS sequence"/>
</dbReference>
<protein>
    <submittedName>
        <fullName evidence="1">Uncharacterized protein</fullName>
    </submittedName>
</protein>
<gene>
    <name evidence="1" type="ORF">V6N11_054113</name>
</gene>
<evidence type="ECO:0000313" key="2">
    <source>
        <dbReference type="Proteomes" id="UP001396334"/>
    </source>
</evidence>
<accession>A0ABR2S3V6</accession>
<reference evidence="1 2" key="1">
    <citation type="journal article" date="2024" name="G3 (Bethesda)">
        <title>Genome assembly of Hibiscus sabdariffa L. provides insights into metabolisms of medicinal natural products.</title>
        <authorList>
            <person name="Kim T."/>
        </authorList>
    </citation>
    <scope>NUCLEOTIDE SEQUENCE [LARGE SCALE GENOMIC DNA]</scope>
    <source>
        <strain evidence="1">TK-2024</strain>
        <tissue evidence="1">Old leaves</tissue>
    </source>
</reference>
<proteinExistence type="predicted"/>
<evidence type="ECO:0000313" key="1">
    <source>
        <dbReference type="EMBL" id="KAK9019597.1"/>
    </source>
</evidence>
<sequence length="87" mass="10279">MCSVPRYCGKLKIKYPFFMQEQTEPRCSYPGIDYSRENTKEQKQEYRSPQIQANIFIEELKRMEKCSCPRLCIVKSHLKLAADAKLI</sequence>